<gene>
    <name evidence="1" type="ORF">C5Y96_08095</name>
</gene>
<dbReference type="EMBL" id="PUIA01000017">
    <property type="protein sequence ID" value="PQO37109.1"/>
    <property type="molecule type" value="Genomic_DNA"/>
</dbReference>
<accession>A0A2S8FY51</accession>
<proteinExistence type="predicted"/>
<dbReference type="RefSeq" id="WP_105351778.1">
    <property type="nucleotide sequence ID" value="NZ_PUIA01000017.1"/>
</dbReference>
<dbReference type="AlphaFoldDB" id="A0A2S8FY51"/>
<organism evidence="1 2">
    <name type="scientific">Blastopirellula marina</name>
    <dbReference type="NCBI Taxonomy" id="124"/>
    <lineage>
        <taxon>Bacteria</taxon>
        <taxon>Pseudomonadati</taxon>
        <taxon>Planctomycetota</taxon>
        <taxon>Planctomycetia</taxon>
        <taxon>Pirellulales</taxon>
        <taxon>Pirellulaceae</taxon>
        <taxon>Blastopirellula</taxon>
    </lineage>
</organism>
<dbReference type="OrthoDB" id="9941726at2"/>
<comment type="caution">
    <text evidence="1">The sequence shown here is derived from an EMBL/GenBank/DDBJ whole genome shotgun (WGS) entry which is preliminary data.</text>
</comment>
<sequence length="113" mass="12611">MPSYRKDSEGFICSIITGPSHVWLKVSFEENFSGEPMIVPLPPRGDCEHGSMPLDAKLAAVLEGITEANEEFGCHFQAARIWVVENDTPRHSLYHYAAYCLVKQLNVDPTVFG</sequence>
<name>A0A2S8FY51_9BACT</name>
<evidence type="ECO:0000313" key="2">
    <source>
        <dbReference type="Proteomes" id="UP000240009"/>
    </source>
</evidence>
<dbReference type="Proteomes" id="UP000240009">
    <property type="component" value="Unassembled WGS sequence"/>
</dbReference>
<reference evidence="1 2" key="1">
    <citation type="submission" date="2018-02" db="EMBL/GenBank/DDBJ databases">
        <title>Comparative genomes isolates from brazilian mangrove.</title>
        <authorList>
            <person name="Araujo J.E."/>
            <person name="Taketani R.G."/>
            <person name="Silva M.C.P."/>
            <person name="Loureco M.V."/>
            <person name="Andreote F.D."/>
        </authorList>
    </citation>
    <scope>NUCLEOTIDE SEQUENCE [LARGE SCALE GENOMIC DNA]</scope>
    <source>
        <strain evidence="1 2">HEX-2 MGV</strain>
    </source>
</reference>
<evidence type="ECO:0000313" key="1">
    <source>
        <dbReference type="EMBL" id="PQO37109.1"/>
    </source>
</evidence>
<protein>
    <submittedName>
        <fullName evidence="1">Uncharacterized protein</fullName>
    </submittedName>
</protein>